<organism evidence="2 3">
    <name type="scientific">Hymenobacter tibetensis</name>
    <dbReference type="NCBI Taxonomy" id="497967"/>
    <lineage>
        <taxon>Bacteria</taxon>
        <taxon>Pseudomonadati</taxon>
        <taxon>Bacteroidota</taxon>
        <taxon>Cytophagia</taxon>
        <taxon>Cytophagales</taxon>
        <taxon>Hymenobacteraceae</taxon>
        <taxon>Hymenobacter</taxon>
    </lineage>
</organism>
<reference evidence="2 3" key="1">
    <citation type="submission" date="2022-03" db="EMBL/GenBank/DDBJ databases">
        <title>Hymenobactersp. isolated from the air.</title>
        <authorList>
            <person name="Won M."/>
            <person name="Kwon S.-W."/>
        </authorList>
    </citation>
    <scope>NUCLEOTIDE SEQUENCE [LARGE SCALE GENOMIC DNA]</scope>
    <source>
        <strain evidence="2 3">KACC 21982</strain>
    </source>
</reference>
<protein>
    <submittedName>
        <fullName evidence="2">DUF4142 domain-containing protein</fullName>
    </submittedName>
</protein>
<name>A0ABY4CZ79_9BACT</name>
<feature type="domain" description="DUF4142" evidence="1">
    <location>
        <begin position="68"/>
        <end position="161"/>
    </location>
</feature>
<dbReference type="Pfam" id="PF13628">
    <property type="entry name" value="DUF4142"/>
    <property type="match status" value="1"/>
</dbReference>
<evidence type="ECO:0000259" key="1">
    <source>
        <dbReference type="Pfam" id="PF13628"/>
    </source>
</evidence>
<accession>A0ABY4CZ79</accession>
<dbReference type="Proteomes" id="UP000831113">
    <property type="component" value="Chromosome"/>
</dbReference>
<dbReference type="RefSeq" id="WP_243799327.1">
    <property type="nucleotide sequence ID" value="NZ_CP094669.1"/>
</dbReference>
<dbReference type="InterPro" id="IPR025419">
    <property type="entry name" value="DUF4142"/>
</dbReference>
<sequence>MNKLHQATPRREFLTHSVKSTVALGVGMSAFASLLQSFTFKEDEESGLLLQGAGAITTEAQFRAAIAGPVNTSMLSSQLATTQASNQYAKQFAGFELEETKGMLSILKDMGTTPPPPDAKAQAMMTQMKAATGAAFDKAYIAAQLQTHQLLRTLTEGYLASPAPAQTNMMEKHGRHIATLALATIKEHVAITQRLSTVVGS</sequence>
<keyword evidence="3" id="KW-1185">Reference proteome</keyword>
<dbReference type="EMBL" id="CP094669">
    <property type="protein sequence ID" value="UOG75317.1"/>
    <property type="molecule type" value="Genomic_DNA"/>
</dbReference>
<evidence type="ECO:0000313" key="2">
    <source>
        <dbReference type="EMBL" id="UOG75317.1"/>
    </source>
</evidence>
<proteinExistence type="predicted"/>
<evidence type="ECO:0000313" key="3">
    <source>
        <dbReference type="Proteomes" id="UP000831113"/>
    </source>
</evidence>
<gene>
    <name evidence="2" type="ORF">MTX78_01665</name>
</gene>